<protein>
    <submittedName>
        <fullName evidence="1">Uncharacterized protein</fullName>
    </submittedName>
</protein>
<proteinExistence type="predicted"/>
<reference evidence="1 2" key="1">
    <citation type="submission" date="2019-07" db="EMBL/GenBank/DDBJ databases">
        <title>Whole genome shotgun sequence of Acetobacter oeni NBRC 105207.</title>
        <authorList>
            <person name="Hosoyama A."/>
            <person name="Uohara A."/>
            <person name="Ohji S."/>
            <person name="Ichikawa N."/>
        </authorList>
    </citation>
    <scope>NUCLEOTIDE SEQUENCE [LARGE SCALE GENOMIC DNA]</scope>
    <source>
        <strain evidence="1 2">NBRC 105207</strain>
    </source>
</reference>
<comment type="caution">
    <text evidence="1">The sequence shown here is derived from an EMBL/GenBank/DDBJ whole genome shotgun (WGS) entry which is preliminary data.</text>
</comment>
<organism evidence="1 2">
    <name type="scientific">Acetobacter oeni</name>
    <dbReference type="NCBI Taxonomy" id="304077"/>
    <lineage>
        <taxon>Bacteria</taxon>
        <taxon>Pseudomonadati</taxon>
        <taxon>Pseudomonadota</taxon>
        <taxon>Alphaproteobacteria</taxon>
        <taxon>Acetobacterales</taxon>
        <taxon>Acetobacteraceae</taxon>
        <taxon>Acetobacter</taxon>
    </lineage>
</organism>
<accession>A0A511XJR0</accession>
<evidence type="ECO:0000313" key="2">
    <source>
        <dbReference type="Proteomes" id="UP000321746"/>
    </source>
</evidence>
<dbReference type="EMBL" id="BJYG01000017">
    <property type="protein sequence ID" value="GEN63187.1"/>
    <property type="molecule type" value="Genomic_DNA"/>
</dbReference>
<dbReference type="Proteomes" id="UP000321746">
    <property type="component" value="Unassembled WGS sequence"/>
</dbReference>
<sequence length="108" mass="11694">MTGAPRTREEIIAGLATATSLILALEGVWLDGNDPRAVNAARGLYDEIAARVLADAPDTKRLDWLESSKYPHVQKFDGGWMCCIDRICGPNYETARDAIDAAMKGAAE</sequence>
<keyword evidence="2" id="KW-1185">Reference proteome</keyword>
<evidence type="ECO:0000313" key="1">
    <source>
        <dbReference type="EMBL" id="GEN63187.1"/>
    </source>
</evidence>
<gene>
    <name evidence="1" type="ORF">AOE01nite_14110</name>
</gene>
<dbReference type="AlphaFoldDB" id="A0A511XJR0"/>
<name>A0A511XJR0_9PROT</name>
<dbReference type="RefSeq" id="WP_146887533.1">
    <property type="nucleotide sequence ID" value="NZ_BJYG01000017.1"/>
</dbReference>